<gene>
    <name evidence="1" type="ORF">AVEN_103663_1</name>
</gene>
<protein>
    <submittedName>
        <fullName evidence="1">Uncharacterized protein</fullName>
    </submittedName>
</protein>
<name>A0A4Y2N8L3_ARAVE</name>
<comment type="caution">
    <text evidence="1">The sequence shown here is derived from an EMBL/GenBank/DDBJ whole genome shotgun (WGS) entry which is preliminary data.</text>
</comment>
<reference evidence="1 2" key="1">
    <citation type="journal article" date="2019" name="Sci. Rep.">
        <title>Orb-weaving spider Araneus ventricosus genome elucidates the spidroin gene catalogue.</title>
        <authorList>
            <person name="Kono N."/>
            <person name="Nakamura H."/>
            <person name="Ohtoshi R."/>
            <person name="Moran D.A.P."/>
            <person name="Shinohara A."/>
            <person name="Yoshida Y."/>
            <person name="Fujiwara M."/>
            <person name="Mori M."/>
            <person name="Tomita M."/>
            <person name="Arakawa K."/>
        </authorList>
    </citation>
    <scope>NUCLEOTIDE SEQUENCE [LARGE SCALE GENOMIC DNA]</scope>
</reference>
<proteinExistence type="predicted"/>
<dbReference type="EMBL" id="BGPR01008543">
    <property type="protein sequence ID" value="GBN34467.1"/>
    <property type="molecule type" value="Genomic_DNA"/>
</dbReference>
<evidence type="ECO:0000313" key="1">
    <source>
        <dbReference type="EMBL" id="GBN34467.1"/>
    </source>
</evidence>
<dbReference type="Proteomes" id="UP000499080">
    <property type="component" value="Unassembled WGS sequence"/>
</dbReference>
<dbReference type="AlphaFoldDB" id="A0A4Y2N8L3"/>
<evidence type="ECO:0000313" key="2">
    <source>
        <dbReference type="Proteomes" id="UP000499080"/>
    </source>
</evidence>
<keyword evidence="2" id="KW-1185">Reference proteome</keyword>
<accession>A0A4Y2N8L3</accession>
<sequence>MDGKRNRLLGLNQKKILKPDAVPSVNFQLQDNGEDVSSRSERKRKRSILQETKIILKCLRHMSRQLWSHLLHQKLKIFAHLALKRKKKMHYFWKELDFLIMKDEKGDGEKSDEKEKK</sequence>
<organism evidence="1 2">
    <name type="scientific">Araneus ventricosus</name>
    <name type="common">Orbweaver spider</name>
    <name type="synonym">Epeira ventricosa</name>
    <dbReference type="NCBI Taxonomy" id="182803"/>
    <lineage>
        <taxon>Eukaryota</taxon>
        <taxon>Metazoa</taxon>
        <taxon>Ecdysozoa</taxon>
        <taxon>Arthropoda</taxon>
        <taxon>Chelicerata</taxon>
        <taxon>Arachnida</taxon>
        <taxon>Araneae</taxon>
        <taxon>Araneomorphae</taxon>
        <taxon>Entelegynae</taxon>
        <taxon>Araneoidea</taxon>
        <taxon>Araneidae</taxon>
        <taxon>Araneus</taxon>
    </lineage>
</organism>